<dbReference type="InterPro" id="IPR036838">
    <property type="entry name" value="Ribosomal_uS10_dom_sf"/>
</dbReference>
<reference evidence="9 10" key="1">
    <citation type="submission" date="2023-08" db="EMBL/GenBank/DDBJ databases">
        <title>Black Yeasts Isolated from many extreme environments.</title>
        <authorList>
            <person name="Coleine C."/>
            <person name="Stajich J.E."/>
            <person name="Selbmann L."/>
        </authorList>
    </citation>
    <scope>NUCLEOTIDE SEQUENCE [LARGE SCALE GENOMIC DNA]</scope>
    <source>
        <strain evidence="9 10">CCFEE 5792</strain>
    </source>
</reference>
<dbReference type="HAMAP" id="MF_00508">
    <property type="entry name" value="Ribosomal_uS10"/>
    <property type="match status" value="1"/>
</dbReference>
<evidence type="ECO:0000256" key="2">
    <source>
        <dbReference type="ARBA" id="ARBA00022980"/>
    </source>
</evidence>
<dbReference type="GO" id="GO:0005840">
    <property type="term" value="C:ribosome"/>
    <property type="evidence" value="ECO:0007669"/>
    <property type="project" value="UniProtKB-KW"/>
</dbReference>
<evidence type="ECO:0000256" key="3">
    <source>
        <dbReference type="ARBA" id="ARBA00023274"/>
    </source>
</evidence>
<dbReference type="GO" id="GO:0003735">
    <property type="term" value="F:structural constituent of ribosome"/>
    <property type="evidence" value="ECO:0007669"/>
    <property type="project" value="InterPro"/>
</dbReference>
<protein>
    <recommendedName>
        <fullName evidence="4">Small ribosomal subunit protein uS10m</fullName>
    </recommendedName>
    <alternativeName>
        <fullName evidence="5">37S ribosomal protein S10, mitochondrial</fullName>
    </alternativeName>
    <alternativeName>
        <fullName evidence="6">Mitochondrial ribosomal small subunit protein 10</fullName>
    </alternativeName>
</protein>
<evidence type="ECO:0000256" key="5">
    <source>
        <dbReference type="ARBA" id="ARBA00042916"/>
    </source>
</evidence>
<keyword evidence="3" id="KW-0687">Ribonucleoprotein</keyword>
<dbReference type="GO" id="GO:1990904">
    <property type="term" value="C:ribonucleoprotein complex"/>
    <property type="evidence" value="ECO:0007669"/>
    <property type="project" value="UniProtKB-KW"/>
</dbReference>
<dbReference type="Pfam" id="PF00338">
    <property type="entry name" value="Ribosomal_S10"/>
    <property type="match status" value="1"/>
</dbReference>
<organism evidence="9 10">
    <name type="scientific">Exophiala bonariae</name>
    <dbReference type="NCBI Taxonomy" id="1690606"/>
    <lineage>
        <taxon>Eukaryota</taxon>
        <taxon>Fungi</taxon>
        <taxon>Dikarya</taxon>
        <taxon>Ascomycota</taxon>
        <taxon>Pezizomycotina</taxon>
        <taxon>Eurotiomycetes</taxon>
        <taxon>Chaetothyriomycetidae</taxon>
        <taxon>Chaetothyriales</taxon>
        <taxon>Herpotrichiellaceae</taxon>
        <taxon>Exophiala</taxon>
    </lineage>
</organism>
<dbReference type="Gene3D" id="3.30.70.600">
    <property type="entry name" value="Ribosomal protein S10 domain"/>
    <property type="match status" value="1"/>
</dbReference>
<evidence type="ECO:0000259" key="8">
    <source>
        <dbReference type="SMART" id="SM01403"/>
    </source>
</evidence>
<evidence type="ECO:0000313" key="9">
    <source>
        <dbReference type="EMBL" id="KAK5061470.1"/>
    </source>
</evidence>
<evidence type="ECO:0000313" key="10">
    <source>
        <dbReference type="Proteomes" id="UP001358417"/>
    </source>
</evidence>
<evidence type="ECO:0000256" key="7">
    <source>
        <dbReference type="SAM" id="MobiDB-lite"/>
    </source>
</evidence>
<evidence type="ECO:0000256" key="1">
    <source>
        <dbReference type="ARBA" id="ARBA00007102"/>
    </source>
</evidence>
<gene>
    <name evidence="9" type="ORF">LTR84_008014</name>
</gene>
<proteinExistence type="inferred from homology"/>
<accession>A0AAV9NQS5</accession>
<sequence>MQEYLIAGTITRLSPPEDITAGFPMPEVGSRKIQGLDEEPTPWETESSQSSKPDGEGSQVSPPPTKEKIDSPKTTVQHSKAAAEKGSRAPMVSSTKKTKAPITTITPQPSEQDHDDLDPATVNVPPNVLAAFRTPLRHKTTHGIPVASLQMRSYSVRNLEFYADFAVRAAYWLGLPCSGPVPLPKKIERWTVPRSPFIFKKSKENFERITRRRLLTIYDGDPAVVEIWLAFVRKWQFYGVGMKANVWQFEGLDVAKGMDKQFENLEKELDEKLRLFGFNKAAAGNRDLVRMMHKQGVRGPGVGVTDVRDGTRDQAEQTFFT</sequence>
<dbReference type="FunFam" id="3.30.70.600:FF:000003">
    <property type="entry name" value="30S ribosomal protein S10"/>
    <property type="match status" value="1"/>
</dbReference>
<feature type="domain" description="Small ribosomal subunit protein uS10" evidence="8">
    <location>
        <begin position="148"/>
        <end position="245"/>
    </location>
</feature>
<evidence type="ECO:0000256" key="4">
    <source>
        <dbReference type="ARBA" id="ARBA00035261"/>
    </source>
</evidence>
<dbReference type="EMBL" id="JAVRRD010000003">
    <property type="protein sequence ID" value="KAK5061470.1"/>
    <property type="molecule type" value="Genomic_DNA"/>
</dbReference>
<feature type="region of interest" description="Disordered" evidence="7">
    <location>
        <begin position="1"/>
        <end position="116"/>
    </location>
</feature>
<evidence type="ECO:0000256" key="6">
    <source>
        <dbReference type="ARBA" id="ARBA00078476"/>
    </source>
</evidence>
<comment type="caution">
    <text evidence="9">The sequence shown here is derived from an EMBL/GenBank/DDBJ whole genome shotgun (WGS) entry which is preliminary data.</text>
</comment>
<comment type="similarity">
    <text evidence="1">Belongs to the universal ribosomal protein uS10 family.</text>
</comment>
<dbReference type="SUPFAM" id="SSF54999">
    <property type="entry name" value="Ribosomal protein S10"/>
    <property type="match status" value="1"/>
</dbReference>
<keyword evidence="2" id="KW-0689">Ribosomal protein</keyword>
<dbReference type="PRINTS" id="PR00971">
    <property type="entry name" value="RIBOSOMALS10"/>
</dbReference>
<keyword evidence="10" id="KW-1185">Reference proteome</keyword>
<dbReference type="GeneID" id="89976179"/>
<name>A0AAV9NQS5_9EURO</name>
<dbReference type="InterPro" id="IPR027486">
    <property type="entry name" value="Ribosomal_uS10_dom"/>
</dbReference>
<dbReference type="SMART" id="SM01403">
    <property type="entry name" value="Ribosomal_S10"/>
    <property type="match status" value="1"/>
</dbReference>
<dbReference type="AlphaFoldDB" id="A0AAV9NQS5"/>
<dbReference type="PANTHER" id="PTHR11700">
    <property type="entry name" value="30S RIBOSOMAL PROTEIN S10 FAMILY MEMBER"/>
    <property type="match status" value="1"/>
</dbReference>
<dbReference type="Proteomes" id="UP001358417">
    <property type="component" value="Unassembled WGS sequence"/>
</dbReference>
<dbReference type="RefSeq" id="XP_064710567.1">
    <property type="nucleotide sequence ID" value="XM_064851564.1"/>
</dbReference>
<dbReference type="GO" id="GO:0006412">
    <property type="term" value="P:translation"/>
    <property type="evidence" value="ECO:0007669"/>
    <property type="project" value="InterPro"/>
</dbReference>
<dbReference type="InterPro" id="IPR001848">
    <property type="entry name" value="Ribosomal_uS10"/>
</dbReference>